<protein>
    <recommendedName>
        <fullName evidence="4">Maltodextrose utilization protein MalA</fullName>
    </recommendedName>
</protein>
<dbReference type="STRING" id="762845.BCR26_06305"/>
<evidence type="ECO:0000256" key="1">
    <source>
        <dbReference type="SAM" id="Phobius"/>
    </source>
</evidence>
<dbReference type="OrthoDB" id="2287686at2"/>
<evidence type="ECO:0008006" key="4">
    <source>
        <dbReference type="Google" id="ProtNLM"/>
    </source>
</evidence>
<feature type="transmembrane region" description="Helical" evidence="1">
    <location>
        <begin position="232"/>
        <end position="252"/>
    </location>
</feature>
<evidence type="ECO:0000313" key="2">
    <source>
        <dbReference type="EMBL" id="OEH80840.1"/>
    </source>
</evidence>
<dbReference type="EMBL" id="MIEK01000078">
    <property type="protein sequence ID" value="OEH80840.1"/>
    <property type="molecule type" value="Genomic_DNA"/>
</dbReference>
<reference evidence="2 3" key="1">
    <citation type="submission" date="2016-09" db="EMBL/GenBank/DDBJ databases">
        <authorList>
            <person name="Capua I."/>
            <person name="De Benedictis P."/>
            <person name="Joannis T."/>
            <person name="Lombin L.H."/>
            <person name="Cattoli G."/>
        </authorList>
    </citation>
    <scope>NUCLEOTIDE SEQUENCE [LARGE SCALE GENOMIC DNA]</scope>
    <source>
        <strain evidence="2 3">LMG 25899</strain>
    </source>
</reference>
<feature type="transmembrane region" description="Helical" evidence="1">
    <location>
        <begin position="158"/>
        <end position="186"/>
    </location>
</feature>
<keyword evidence="1" id="KW-0812">Transmembrane</keyword>
<name>A0A1E5KSJ8_9ENTE</name>
<dbReference type="AlphaFoldDB" id="A0A1E5KSJ8"/>
<organism evidence="2 3">
    <name type="scientific">Enterococcus rivorum</name>
    <dbReference type="NCBI Taxonomy" id="762845"/>
    <lineage>
        <taxon>Bacteria</taxon>
        <taxon>Bacillati</taxon>
        <taxon>Bacillota</taxon>
        <taxon>Bacilli</taxon>
        <taxon>Lactobacillales</taxon>
        <taxon>Enterococcaceae</taxon>
        <taxon>Enterococcus</taxon>
    </lineage>
</organism>
<dbReference type="RefSeq" id="WP_069700126.1">
    <property type="nucleotide sequence ID" value="NZ_JAGGMA010000006.1"/>
</dbReference>
<gene>
    <name evidence="2" type="ORF">BCR26_06305</name>
</gene>
<sequence length="267" mass="29946">MNIVTPKRVFKGRKALSRFQIGLIFIFISSIMLIPVTINLARSTNFQLADIMPETFEQLDQEGLTNIQQADFQNGYLKKAKTGMINQAGTVGFHLDEAELADIKNGISFGETSMLIKAETGYNFKVQYSKDFNPSSFQTVDELKQGISSQWLTQNRAFVVFTMIAMSGSLILVSHVILVFGGAFFIWLTKKNQFSSIQTYQESLNLILNGLGLSTFLGMLVGLIHFDMSLVLSIQSLGLVLMLLGVFVKTRFNDSYSQNKRSKYQKV</sequence>
<keyword evidence="1" id="KW-1133">Transmembrane helix</keyword>
<keyword evidence="1" id="KW-0472">Membrane</keyword>
<feature type="transmembrane region" description="Helical" evidence="1">
    <location>
        <begin position="206"/>
        <end position="226"/>
    </location>
</feature>
<comment type="caution">
    <text evidence="2">The sequence shown here is derived from an EMBL/GenBank/DDBJ whole genome shotgun (WGS) entry which is preliminary data.</text>
</comment>
<feature type="transmembrane region" description="Helical" evidence="1">
    <location>
        <begin position="21"/>
        <end position="41"/>
    </location>
</feature>
<proteinExistence type="predicted"/>
<accession>A0A1E5KSJ8</accession>
<evidence type="ECO:0000313" key="3">
    <source>
        <dbReference type="Proteomes" id="UP000095256"/>
    </source>
</evidence>
<dbReference type="Proteomes" id="UP000095256">
    <property type="component" value="Unassembled WGS sequence"/>
</dbReference>
<keyword evidence="3" id="KW-1185">Reference proteome</keyword>